<proteinExistence type="predicted"/>
<name>A0A843XQS8_COLES</name>
<dbReference type="Proteomes" id="UP000652761">
    <property type="component" value="Unassembled WGS sequence"/>
</dbReference>
<keyword evidence="3" id="KW-1185">Reference proteome</keyword>
<comment type="caution">
    <text evidence="2">The sequence shown here is derived from an EMBL/GenBank/DDBJ whole genome shotgun (WGS) entry which is preliminary data.</text>
</comment>
<sequence>MLVLWNSIPGLKFHPRACVLVHRLSYPWVGRGYLFARGSEPLARPQFRIDTSTRSSGAQIPLREHDRGLPMRSHTDTPSLKRP</sequence>
<organism evidence="2 3">
    <name type="scientific">Colocasia esculenta</name>
    <name type="common">Wild taro</name>
    <name type="synonym">Arum esculentum</name>
    <dbReference type="NCBI Taxonomy" id="4460"/>
    <lineage>
        <taxon>Eukaryota</taxon>
        <taxon>Viridiplantae</taxon>
        <taxon>Streptophyta</taxon>
        <taxon>Embryophyta</taxon>
        <taxon>Tracheophyta</taxon>
        <taxon>Spermatophyta</taxon>
        <taxon>Magnoliopsida</taxon>
        <taxon>Liliopsida</taxon>
        <taxon>Araceae</taxon>
        <taxon>Aroideae</taxon>
        <taxon>Colocasieae</taxon>
        <taxon>Colocasia</taxon>
    </lineage>
</organism>
<feature type="compositionally biased region" description="Basic and acidic residues" evidence="1">
    <location>
        <begin position="62"/>
        <end position="75"/>
    </location>
</feature>
<reference evidence="2" key="1">
    <citation type="submission" date="2017-07" db="EMBL/GenBank/DDBJ databases">
        <title>Taro Niue Genome Assembly and Annotation.</title>
        <authorList>
            <person name="Atibalentja N."/>
            <person name="Keating K."/>
            <person name="Fields C.J."/>
        </authorList>
    </citation>
    <scope>NUCLEOTIDE SEQUENCE</scope>
    <source>
        <strain evidence="2">Niue_2</strain>
        <tissue evidence="2">Leaf</tissue>
    </source>
</reference>
<protein>
    <submittedName>
        <fullName evidence="2">Uncharacterized protein</fullName>
    </submittedName>
</protein>
<evidence type="ECO:0000256" key="1">
    <source>
        <dbReference type="SAM" id="MobiDB-lite"/>
    </source>
</evidence>
<dbReference type="EMBL" id="NMUH01011357">
    <property type="protein sequence ID" value="MQM21646.1"/>
    <property type="molecule type" value="Genomic_DNA"/>
</dbReference>
<accession>A0A843XQS8</accession>
<evidence type="ECO:0000313" key="3">
    <source>
        <dbReference type="Proteomes" id="UP000652761"/>
    </source>
</evidence>
<gene>
    <name evidence="2" type="ORF">Taro_054691</name>
</gene>
<dbReference type="AlphaFoldDB" id="A0A843XQS8"/>
<evidence type="ECO:0000313" key="2">
    <source>
        <dbReference type="EMBL" id="MQM21646.1"/>
    </source>
</evidence>
<feature type="region of interest" description="Disordered" evidence="1">
    <location>
        <begin position="50"/>
        <end position="83"/>
    </location>
</feature>